<dbReference type="EMBL" id="BMMU01000018">
    <property type="protein sequence ID" value="GGJ48116.1"/>
    <property type="molecule type" value="Genomic_DNA"/>
</dbReference>
<name>A0A917P2A3_9ACTN</name>
<dbReference type="AlphaFoldDB" id="A0A917P2A3"/>
<keyword evidence="3" id="KW-1185">Reference proteome</keyword>
<gene>
    <name evidence="2" type="ORF">GCM10012282_51290</name>
</gene>
<evidence type="ECO:0000256" key="1">
    <source>
        <dbReference type="SAM" id="MobiDB-lite"/>
    </source>
</evidence>
<dbReference type="Proteomes" id="UP000625682">
    <property type="component" value="Unassembled WGS sequence"/>
</dbReference>
<organism evidence="2 3">
    <name type="scientific">Streptomyces lacrimifluminis</name>
    <dbReference type="NCBI Taxonomy" id="1500077"/>
    <lineage>
        <taxon>Bacteria</taxon>
        <taxon>Bacillati</taxon>
        <taxon>Actinomycetota</taxon>
        <taxon>Actinomycetes</taxon>
        <taxon>Kitasatosporales</taxon>
        <taxon>Streptomycetaceae</taxon>
        <taxon>Streptomyces</taxon>
    </lineage>
</organism>
<reference evidence="2" key="2">
    <citation type="submission" date="2020-09" db="EMBL/GenBank/DDBJ databases">
        <authorList>
            <person name="Sun Q."/>
            <person name="Zhou Y."/>
        </authorList>
    </citation>
    <scope>NUCLEOTIDE SEQUENCE</scope>
    <source>
        <strain evidence="2">CGMCC 4.7272</strain>
    </source>
</reference>
<protein>
    <submittedName>
        <fullName evidence="2">Uncharacterized protein</fullName>
    </submittedName>
</protein>
<proteinExistence type="predicted"/>
<feature type="region of interest" description="Disordered" evidence="1">
    <location>
        <begin position="1"/>
        <end position="23"/>
    </location>
</feature>
<comment type="caution">
    <text evidence="2">The sequence shown here is derived from an EMBL/GenBank/DDBJ whole genome shotgun (WGS) entry which is preliminary data.</text>
</comment>
<sequence length="103" mass="11181">MPEAVLLAAGPPGTSAAQSGGSETRLLTCLPPGEALAFAALHQALIGLHLFPSMPRPRLRLARPTMRAYCRELGIPYTETGLVNSHRQVLRHLYEVGQPLRDE</sequence>
<accession>A0A917P2A3</accession>
<evidence type="ECO:0000313" key="3">
    <source>
        <dbReference type="Proteomes" id="UP000625682"/>
    </source>
</evidence>
<evidence type="ECO:0000313" key="2">
    <source>
        <dbReference type="EMBL" id="GGJ48116.1"/>
    </source>
</evidence>
<reference evidence="2" key="1">
    <citation type="journal article" date="2014" name="Int. J. Syst. Evol. Microbiol.">
        <title>Complete genome sequence of Corynebacterium casei LMG S-19264T (=DSM 44701T), isolated from a smear-ripened cheese.</title>
        <authorList>
            <consortium name="US DOE Joint Genome Institute (JGI-PGF)"/>
            <person name="Walter F."/>
            <person name="Albersmeier A."/>
            <person name="Kalinowski J."/>
            <person name="Ruckert C."/>
        </authorList>
    </citation>
    <scope>NUCLEOTIDE SEQUENCE</scope>
    <source>
        <strain evidence="2">CGMCC 4.7272</strain>
    </source>
</reference>